<sequence length="55" mass="6461">MLVGLFAFRTPHLHRVVNCTKQAVQYLMDCQLNLLAFSLVEGRQIYRMEYSNRGK</sequence>
<proteinExistence type="predicted"/>
<evidence type="ECO:0000313" key="1">
    <source>
        <dbReference type="EMBL" id="JAD24368.1"/>
    </source>
</evidence>
<reference evidence="1" key="2">
    <citation type="journal article" date="2015" name="Data Brief">
        <title>Shoot transcriptome of the giant reed, Arundo donax.</title>
        <authorList>
            <person name="Barrero R.A."/>
            <person name="Guerrero F.D."/>
            <person name="Moolhuijzen P."/>
            <person name="Goolsby J.A."/>
            <person name="Tidwell J."/>
            <person name="Bellgard S.E."/>
            <person name="Bellgard M.I."/>
        </authorList>
    </citation>
    <scope>NUCLEOTIDE SEQUENCE</scope>
    <source>
        <tissue evidence="1">Shoot tissue taken approximately 20 cm above the soil surface</tissue>
    </source>
</reference>
<accession>A0A0A8YFB5</accession>
<reference evidence="1" key="1">
    <citation type="submission" date="2014-09" db="EMBL/GenBank/DDBJ databases">
        <authorList>
            <person name="Magalhaes I.L.F."/>
            <person name="Oliveira U."/>
            <person name="Santos F.R."/>
            <person name="Vidigal T.H.D.A."/>
            <person name="Brescovit A.D."/>
            <person name="Santos A.J."/>
        </authorList>
    </citation>
    <scope>NUCLEOTIDE SEQUENCE</scope>
    <source>
        <tissue evidence="1">Shoot tissue taken approximately 20 cm above the soil surface</tissue>
    </source>
</reference>
<organism evidence="1">
    <name type="scientific">Arundo donax</name>
    <name type="common">Giant reed</name>
    <name type="synonym">Donax arundinaceus</name>
    <dbReference type="NCBI Taxonomy" id="35708"/>
    <lineage>
        <taxon>Eukaryota</taxon>
        <taxon>Viridiplantae</taxon>
        <taxon>Streptophyta</taxon>
        <taxon>Embryophyta</taxon>
        <taxon>Tracheophyta</taxon>
        <taxon>Spermatophyta</taxon>
        <taxon>Magnoliopsida</taxon>
        <taxon>Liliopsida</taxon>
        <taxon>Poales</taxon>
        <taxon>Poaceae</taxon>
        <taxon>PACMAD clade</taxon>
        <taxon>Arundinoideae</taxon>
        <taxon>Arundineae</taxon>
        <taxon>Arundo</taxon>
    </lineage>
</organism>
<name>A0A0A8YFB5_ARUDO</name>
<dbReference type="EMBL" id="GBRH01273527">
    <property type="protein sequence ID" value="JAD24368.1"/>
    <property type="molecule type" value="Transcribed_RNA"/>
</dbReference>
<protein>
    <submittedName>
        <fullName evidence="1">Uncharacterized protein</fullName>
    </submittedName>
</protein>
<dbReference type="AlphaFoldDB" id="A0A0A8YFB5"/>